<dbReference type="AlphaFoldDB" id="A0A1K2C8T4"/>
<dbReference type="OrthoDB" id="9799345at2"/>
<keyword evidence="2 6" id="KW-0238">DNA-binding</keyword>
<dbReference type="SMART" id="SM00342">
    <property type="entry name" value="HTH_ARAC"/>
    <property type="match status" value="1"/>
</dbReference>
<sequence length="348" mass="37659">MRRSGEMVPLGGSVRRGDRWTAEGTVRGPAAGSAGELRHQDPTLRGVRPMLQTTELGSVTAHRITFRTAGSAPHVLESDPGRHALVLSSLGEIKVARAGRELIVRDAAVALCDTRLPLGISPTPGNRTAEAVVMVFPGSAMPTVPPDVCAPQHKVRDAAGSGPLLRSFLVEAAGRATGLGAPEVARFGDAALHLAAAVLERHFVDAGEVCPRTQQYELITRIRGFIDRNLGDCGLTPSLVASAHHISIRYLQRLFKTAGSTPSDWIRQRRLENSRRELCDARLRSVSVCEIGLRNGFTQPSDFSRVFRAKYGVPPGRFRDDWFRRDAIGQSGGRVTAMTDPAVVRKIK</sequence>
<dbReference type="GO" id="GO:0043565">
    <property type="term" value="F:sequence-specific DNA binding"/>
    <property type="evidence" value="ECO:0007669"/>
    <property type="project" value="InterPro"/>
</dbReference>
<dbReference type="InterPro" id="IPR018060">
    <property type="entry name" value="HTH_AraC"/>
</dbReference>
<organism evidence="6 7">
    <name type="scientific">Streptomyces atratus</name>
    <dbReference type="NCBI Taxonomy" id="1893"/>
    <lineage>
        <taxon>Bacteria</taxon>
        <taxon>Bacillati</taxon>
        <taxon>Actinomycetota</taxon>
        <taxon>Actinomycetes</taxon>
        <taxon>Kitasatosporales</taxon>
        <taxon>Streptomycetaceae</taxon>
        <taxon>Streptomyces</taxon>
    </lineage>
</organism>
<dbReference type="InterPro" id="IPR050204">
    <property type="entry name" value="AraC_XylS_family_regulators"/>
</dbReference>
<dbReference type="PANTHER" id="PTHR46796">
    <property type="entry name" value="HTH-TYPE TRANSCRIPTIONAL ACTIVATOR RHAS-RELATED"/>
    <property type="match status" value="1"/>
</dbReference>
<dbReference type="Proteomes" id="UP000181909">
    <property type="component" value="Unassembled WGS sequence"/>
</dbReference>
<evidence type="ECO:0000256" key="3">
    <source>
        <dbReference type="ARBA" id="ARBA00023163"/>
    </source>
</evidence>
<dbReference type="PANTHER" id="PTHR46796:SF6">
    <property type="entry name" value="ARAC SUBFAMILY"/>
    <property type="match status" value="1"/>
</dbReference>
<name>A0A1K2C8T4_STRAR</name>
<accession>A0A1K2C8T4</accession>
<dbReference type="Pfam" id="PF12833">
    <property type="entry name" value="HTH_18"/>
    <property type="match status" value="1"/>
</dbReference>
<dbReference type="EMBL" id="FPJO01000010">
    <property type="protein sequence ID" value="SFY07447.1"/>
    <property type="molecule type" value="Genomic_DNA"/>
</dbReference>
<dbReference type="PROSITE" id="PS01124">
    <property type="entry name" value="HTH_ARAC_FAMILY_2"/>
    <property type="match status" value="1"/>
</dbReference>
<feature type="domain" description="HTH araC/xylS-type" evidence="5">
    <location>
        <begin position="220"/>
        <end position="321"/>
    </location>
</feature>
<evidence type="ECO:0000313" key="7">
    <source>
        <dbReference type="Proteomes" id="UP000181909"/>
    </source>
</evidence>
<keyword evidence="1" id="KW-0805">Transcription regulation</keyword>
<evidence type="ECO:0000259" key="5">
    <source>
        <dbReference type="PROSITE" id="PS01124"/>
    </source>
</evidence>
<evidence type="ECO:0000256" key="1">
    <source>
        <dbReference type="ARBA" id="ARBA00023015"/>
    </source>
</evidence>
<dbReference type="GO" id="GO:0003700">
    <property type="term" value="F:DNA-binding transcription factor activity"/>
    <property type="evidence" value="ECO:0007669"/>
    <property type="project" value="InterPro"/>
</dbReference>
<reference evidence="6 7" key="1">
    <citation type="submission" date="2016-11" db="EMBL/GenBank/DDBJ databases">
        <authorList>
            <person name="Jaros S."/>
            <person name="Januszkiewicz K."/>
            <person name="Wedrychowicz H."/>
        </authorList>
    </citation>
    <scope>NUCLEOTIDE SEQUENCE [LARGE SCALE GENOMIC DNA]</scope>
    <source>
        <strain evidence="6 7">OK807</strain>
    </source>
</reference>
<dbReference type="STRING" id="1893.SAMN02787144_1010148"/>
<evidence type="ECO:0000313" key="6">
    <source>
        <dbReference type="EMBL" id="SFY07447.1"/>
    </source>
</evidence>
<feature type="region of interest" description="Disordered" evidence="4">
    <location>
        <begin position="1"/>
        <end position="43"/>
    </location>
</feature>
<evidence type="ECO:0000256" key="2">
    <source>
        <dbReference type="ARBA" id="ARBA00023125"/>
    </source>
</evidence>
<dbReference type="SUPFAM" id="SSF46689">
    <property type="entry name" value="Homeodomain-like"/>
    <property type="match status" value="1"/>
</dbReference>
<evidence type="ECO:0000256" key="4">
    <source>
        <dbReference type="SAM" id="MobiDB-lite"/>
    </source>
</evidence>
<dbReference type="PROSITE" id="PS00041">
    <property type="entry name" value="HTH_ARAC_FAMILY_1"/>
    <property type="match status" value="1"/>
</dbReference>
<dbReference type="Gene3D" id="1.10.10.60">
    <property type="entry name" value="Homeodomain-like"/>
    <property type="match status" value="1"/>
</dbReference>
<keyword evidence="3" id="KW-0804">Transcription</keyword>
<proteinExistence type="predicted"/>
<dbReference type="InterPro" id="IPR009057">
    <property type="entry name" value="Homeodomain-like_sf"/>
</dbReference>
<gene>
    <name evidence="6" type="ORF">SAMN02787144_1010148</name>
</gene>
<dbReference type="InterPro" id="IPR018062">
    <property type="entry name" value="HTH_AraC-typ_CS"/>
</dbReference>
<protein>
    <submittedName>
        <fullName evidence="6">AraC-type DNA-binding protein</fullName>
    </submittedName>
</protein>